<protein>
    <submittedName>
        <fullName evidence="1">Uncharacterized protein</fullName>
    </submittedName>
</protein>
<organism evidence="1 2">
    <name type="scientific">Roseiflexus castenholzii (strain DSM 13941 / HLO8)</name>
    <dbReference type="NCBI Taxonomy" id="383372"/>
    <lineage>
        <taxon>Bacteria</taxon>
        <taxon>Bacillati</taxon>
        <taxon>Chloroflexota</taxon>
        <taxon>Chloroflexia</taxon>
        <taxon>Chloroflexales</taxon>
        <taxon>Roseiflexineae</taxon>
        <taxon>Roseiflexaceae</taxon>
        <taxon>Roseiflexus</taxon>
    </lineage>
</organism>
<accession>A7NJ48</accession>
<sequence length="51" mass="5781">MDGRNITYGETAMDKLAQQVRAMGQPQDIQSLTERYLEILRELVLAGEQQA</sequence>
<gene>
    <name evidence="1" type="ordered locus">Rcas_1419</name>
</gene>
<dbReference type="HOGENOM" id="CLU_214971_0_0_0"/>
<evidence type="ECO:0000313" key="2">
    <source>
        <dbReference type="Proteomes" id="UP000000263"/>
    </source>
</evidence>
<name>A7NJ48_ROSCS</name>
<dbReference type="STRING" id="383372.Rcas_1419"/>
<dbReference type="KEGG" id="rca:Rcas_1419"/>
<dbReference type="EMBL" id="CP000804">
    <property type="protein sequence ID" value="ABU57514.1"/>
    <property type="molecule type" value="Genomic_DNA"/>
</dbReference>
<evidence type="ECO:0000313" key="1">
    <source>
        <dbReference type="EMBL" id="ABU57514.1"/>
    </source>
</evidence>
<keyword evidence="2" id="KW-1185">Reference proteome</keyword>
<dbReference type="RefSeq" id="WP_012119943.1">
    <property type="nucleotide sequence ID" value="NC_009767.1"/>
</dbReference>
<reference evidence="1 2" key="1">
    <citation type="submission" date="2007-08" db="EMBL/GenBank/DDBJ databases">
        <title>Complete sequence of Roseiflexus castenholzii DSM 13941.</title>
        <authorList>
            <consortium name="US DOE Joint Genome Institute"/>
            <person name="Copeland A."/>
            <person name="Lucas S."/>
            <person name="Lapidus A."/>
            <person name="Barry K."/>
            <person name="Glavina del Rio T."/>
            <person name="Dalin E."/>
            <person name="Tice H."/>
            <person name="Pitluck S."/>
            <person name="Thompson L.S."/>
            <person name="Brettin T."/>
            <person name="Bruce D."/>
            <person name="Detter J.C."/>
            <person name="Han C."/>
            <person name="Tapia R."/>
            <person name="Schmutz J."/>
            <person name="Larimer F."/>
            <person name="Land M."/>
            <person name="Hauser L."/>
            <person name="Kyrpides N."/>
            <person name="Mikhailova N."/>
            <person name="Bryant D.A."/>
            <person name="Hanada S."/>
            <person name="Tsukatani Y."/>
            <person name="Richardson P."/>
        </authorList>
    </citation>
    <scope>NUCLEOTIDE SEQUENCE [LARGE SCALE GENOMIC DNA]</scope>
    <source>
        <strain evidence="2">DSM 13941 / HLO8</strain>
    </source>
</reference>
<dbReference type="Proteomes" id="UP000000263">
    <property type="component" value="Chromosome"/>
</dbReference>
<dbReference type="AlphaFoldDB" id="A7NJ48"/>
<proteinExistence type="predicted"/>